<evidence type="ECO:0000313" key="3">
    <source>
        <dbReference type="Proteomes" id="UP001157126"/>
    </source>
</evidence>
<feature type="region of interest" description="Disordered" evidence="1">
    <location>
        <begin position="1"/>
        <end position="49"/>
    </location>
</feature>
<dbReference type="Proteomes" id="UP001157126">
    <property type="component" value="Unassembled WGS sequence"/>
</dbReference>
<keyword evidence="3" id="KW-1185">Reference proteome</keyword>
<gene>
    <name evidence="2" type="ORF">GCM10025883_06360</name>
</gene>
<accession>A0ABQ6ILI0</accession>
<sequence length="95" mass="10166">MSRLESRAGLPGRARRALGAGKPGDALGVHNTPAKVDVPPKDIDSGRRSAPATETIVRYIAGPHLTSFEKVVPVALHLSHRFTCARINVSWPTFG</sequence>
<organism evidence="2 3">
    <name type="scientific">Mobilicoccus caccae</name>
    <dbReference type="NCBI Taxonomy" id="1859295"/>
    <lineage>
        <taxon>Bacteria</taxon>
        <taxon>Bacillati</taxon>
        <taxon>Actinomycetota</taxon>
        <taxon>Actinomycetes</taxon>
        <taxon>Micrococcales</taxon>
        <taxon>Dermatophilaceae</taxon>
        <taxon>Mobilicoccus</taxon>
    </lineage>
</organism>
<feature type="compositionally biased region" description="Low complexity" evidence="1">
    <location>
        <begin position="7"/>
        <end position="20"/>
    </location>
</feature>
<name>A0ABQ6ILI0_9MICO</name>
<protein>
    <submittedName>
        <fullName evidence="2">Uncharacterized protein</fullName>
    </submittedName>
</protein>
<dbReference type="EMBL" id="BSUO01000001">
    <property type="protein sequence ID" value="GMA38591.1"/>
    <property type="molecule type" value="Genomic_DNA"/>
</dbReference>
<feature type="compositionally biased region" description="Basic and acidic residues" evidence="1">
    <location>
        <begin position="38"/>
        <end position="47"/>
    </location>
</feature>
<evidence type="ECO:0000256" key="1">
    <source>
        <dbReference type="SAM" id="MobiDB-lite"/>
    </source>
</evidence>
<comment type="caution">
    <text evidence="2">The sequence shown here is derived from an EMBL/GenBank/DDBJ whole genome shotgun (WGS) entry which is preliminary data.</text>
</comment>
<proteinExistence type="predicted"/>
<reference evidence="3" key="1">
    <citation type="journal article" date="2019" name="Int. J. Syst. Evol. Microbiol.">
        <title>The Global Catalogue of Microorganisms (GCM) 10K type strain sequencing project: providing services to taxonomists for standard genome sequencing and annotation.</title>
        <authorList>
            <consortium name="The Broad Institute Genomics Platform"/>
            <consortium name="The Broad Institute Genome Sequencing Center for Infectious Disease"/>
            <person name="Wu L."/>
            <person name="Ma J."/>
        </authorList>
    </citation>
    <scope>NUCLEOTIDE SEQUENCE [LARGE SCALE GENOMIC DNA]</scope>
    <source>
        <strain evidence="3">NBRC 113072</strain>
    </source>
</reference>
<evidence type="ECO:0000313" key="2">
    <source>
        <dbReference type="EMBL" id="GMA38591.1"/>
    </source>
</evidence>